<organism evidence="12 13">
    <name type="scientific">Pseudocercospora eumusae</name>
    <dbReference type="NCBI Taxonomy" id="321146"/>
    <lineage>
        <taxon>Eukaryota</taxon>
        <taxon>Fungi</taxon>
        <taxon>Dikarya</taxon>
        <taxon>Ascomycota</taxon>
        <taxon>Pezizomycotina</taxon>
        <taxon>Dothideomycetes</taxon>
        <taxon>Dothideomycetidae</taxon>
        <taxon>Mycosphaerellales</taxon>
        <taxon>Mycosphaerellaceae</taxon>
        <taxon>Pseudocercospora</taxon>
    </lineage>
</organism>
<dbReference type="InterPro" id="IPR047520">
    <property type="entry name" value="XPF_nuclease"/>
</dbReference>
<evidence type="ECO:0000313" key="12">
    <source>
        <dbReference type="EMBL" id="KXT04347.1"/>
    </source>
</evidence>
<dbReference type="PANTHER" id="PTHR10150">
    <property type="entry name" value="DNA REPAIR ENDONUCLEASE XPF"/>
    <property type="match status" value="1"/>
</dbReference>
<feature type="region of interest" description="Disordered" evidence="10">
    <location>
        <begin position="841"/>
        <end position="866"/>
    </location>
</feature>
<feature type="compositionally biased region" description="Polar residues" evidence="10">
    <location>
        <begin position="644"/>
        <end position="653"/>
    </location>
</feature>
<comment type="similarity">
    <text evidence="2">Belongs to the XPF family.</text>
</comment>
<dbReference type="GO" id="GO:0003697">
    <property type="term" value="F:single-stranded DNA binding"/>
    <property type="evidence" value="ECO:0007669"/>
    <property type="project" value="InterPro"/>
</dbReference>
<dbReference type="Gene3D" id="1.10.150.20">
    <property type="entry name" value="5' to 3' exonuclease, C-terminal subdomain"/>
    <property type="match status" value="1"/>
</dbReference>
<keyword evidence="4" id="KW-0255">Endonuclease</keyword>
<dbReference type="GO" id="GO:0000712">
    <property type="term" value="P:resolution of meiotic recombination intermediates"/>
    <property type="evidence" value="ECO:0007669"/>
    <property type="project" value="TreeGrafter"/>
</dbReference>
<evidence type="ECO:0000256" key="7">
    <source>
        <dbReference type="ARBA" id="ARBA00023125"/>
    </source>
</evidence>
<feature type="region of interest" description="Disordered" evidence="10">
    <location>
        <begin position="186"/>
        <end position="206"/>
    </location>
</feature>
<feature type="compositionally biased region" description="Polar residues" evidence="10">
    <location>
        <begin position="186"/>
        <end position="197"/>
    </location>
</feature>
<dbReference type="NCBIfam" id="TIGR00596">
    <property type="entry name" value="rad1"/>
    <property type="match status" value="1"/>
</dbReference>
<proteinExistence type="inferred from homology"/>
<feature type="compositionally biased region" description="Basic and acidic residues" evidence="10">
    <location>
        <begin position="1534"/>
        <end position="1555"/>
    </location>
</feature>
<evidence type="ECO:0000259" key="11">
    <source>
        <dbReference type="SMART" id="SM00891"/>
    </source>
</evidence>
<dbReference type="Proteomes" id="UP000070133">
    <property type="component" value="Unassembled WGS sequence"/>
</dbReference>
<keyword evidence="5" id="KW-0227">DNA damage</keyword>
<keyword evidence="6" id="KW-0378">Hydrolase</keyword>
<dbReference type="GO" id="GO:1901255">
    <property type="term" value="P:nucleotide-excision repair involved in interstrand cross-link repair"/>
    <property type="evidence" value="ECO:0007669"/>
    <property type="project" value="TreeGrafter"/>
</dbReference>
<dbReference type="InterPro" id="IPR011335">
    <property type="entry name" value="Restrct_endonuc-II-like"/>
</dbReference>
<dbReference type="FunFam" id="3.40.50.10130:FF:000002">
    <property type="entry name" value="DNA repair endonuclease XPF"/>
    <property type="match status" value="1"/>
</dbReference>
<keyword evidence="3" id="KW-0540">Nuclease</keyword>
<feature type="region of interest" description="Disordered" evidence="10">
    <location>
        <begin position="1"/>
        <end position="63"/>
    </location>
</feature>
<accession>A0A139HPM8</accession>
<feature type="region of interest" description="Disordered" evidence="10">
    <location>
        <begin position="1593"/>
        <end position="1628"/>
    </location>
</feature>
<comment type="caution">
    <text evidence="12">The sequence shown here is derived from an EMBL/GenBank/DDBJ whole genome shotgun (WGS) entry which is preliminary data.</text>
</comment>
<evidence type="ECO:0000256" key="5">
    <source>
        <dbReference type="ARBA" id="ARBA00022763"/>
    </source>
</evidence>
<evidence type="ECO:0000256" key="3">
    <source>
        <dbReference type="ARBA" id="ARBA00022722"/>
    </source>
</evidence>
<feature type="compositionally biased region" description="Polar residues" evidence="10">
    <location>
        <begin position="105"/>
        <end position="130"/>
    </location>
</feature>
<evidence type="ECO:0000256" key="8">
    <source>
        <dbReference type="ARBA" id="ARBA00023204"/>
    </source>
</evidence>
<feature type="region of interest" description="Disordered" evidence="10">
    <location>
        <begin position="915"/>
        <end position="937"/>
    </location>
</feature>
<reference evidence="12 13" key="1">
    <citation type="submission" date="2015-07" db="EMBL/GenBank/DDBJ databases">
        <title>Comparative genomics of the Sigatoka disease complex on banana suggests a link between parallel evolutionary changes in Pseudocercospora fijiensis and Pseudocercospora eumusae and increased virulence on the banana host.</title>
        <authorList>
            <person name="Chang T.-C."/>
            <person name="Salvucci A."/>
            <person name="Crous P.W."/>
            <person name="Stergiopoulos I."/>
        </authorList>
    </citation>
    <scope>NUCLEOTIDE SEQUENCE [LARGE SCALE GENOMIC DNA]</scope>
    <source>
        <strain evidence="12 13">CBS 114824</strain>
    </source>
</reference>
<dbReference type="SMART" id="SM00891">
    <property type="entry name" value="ERCC4"/>
    <property type="match status" value="1"/>
</dbReference>
<feature type="region of interest" description="Disordered" evidence="10">
    <location>
        <begin position="779"/>
        <end position="817"/>
    </location>
</feature>
<keyword evidence="9" id="KW-0539">Nucleus</keyword>
<keyword evidence="13" id="KW-1185">Reference proteome</keyword>
<feature type="region of interest" description="Disordered" evidence="10">
    <location>
        <begin position="1533"/>
        <end position="1555"/>
    </location>
</feature>
<dbReference type="GO" id="GO:0003684">
    <property type="term" value="F:damaged DNA binding"/>
    <property type="evidence" value="ECO:0007669"/>
    <property type="project" value="TreeGrafter"/>
</dbReference>
<feature type="compositionally biased region" description="Polar residues" evidence="10">
    <location>
        <begin position="799"/>
        <end position="812"/>
    </location>
</feature>
<feature type="non-terminal residue" evidence="12">
    <location>
        <position position="1"/>
    </location>
</feature>
<feature type="region of interest" description="Disordered" evidence="10">
    <location>
        <begin position="78"/>
        <end position="155"/>
    </location>
</feature>
<dbReference type="GO" id="GO:0000014">
    <property type="term" value="F:single-stranded DNA endodeoxyribonuclease activity"/>
    <property type="evidence" value="ECO:0007669"/>
    <property type="project" value="TreeGrafter"/>
</dbReference>
<dbReference type="InterPro" id="IPR006167">
    <property type="entry name" value="XPF"/>
</dbReference>
<comment type="subcellular location">
    <subcellularLocation>
        <location evidence="1">Nucleus</location>
    </subcellularLocation>
</comment>
<keyword evidence="8" id="KW-0234">DNA repair</keyword>
<evidence type="ECO:0000256" key="1">
    <source>
        <dbReference type="ARBA" id="ARBA00004123"/>
    </source>
</evidence>
<dbReference type="SUPFAM" id="SSF47781">
    <property type="entry name" value="RuvA domain 2-like"/>
    <property type="match status" value="1"/>
</dbReference>
<evidence type="ECO:0000256" key="2">
    <source>
        <dbReference type="ARBA" id="ARBA00010015"/>
    </source>
</evidence>
<evidence type="ECO:0000256" key="6">
    <source>
        <dbReference type="ARBA" id="ARBA00022801"/>
    </source>
</evidence>
<feature type="domain" description="ERCC4" evidence="11">
    <location>
        <begin position="1810"/>
        <end position="1890"/>
    </location>
</feature>
<dbReference type="InterPro" id="IPR006166">
    <property type="entry name" value="ERCC4_domain"/>
</dbReference>
<dbReference type="OrthoDB" id="361020at2759"/>
<feature type="compositionally biased region" description="Polar residues" evidence="10">
    <location>
        <begin position="33"/>
        <end position="42"/>
    </location>
</feature>
<dbReference type="GO" id="GO:0000736">
    <property type="term" value="P:double-strand break repair via single-strand annealing, removal of nonhomologous ends"/>
    <property type="evidence" value="ECO:0007669"/>
    <property type="project" value="TreeGrafter"/>
</dbReference>
<sequence>KTVWPFFRSPKPDSGRAVSSPVSGHGLLRTDSEISVTKTTVVETERPRSKSSAKHPQNYMLGGSPTIKQTAVDATAMDTHSGNTTQISAGRKRSESTSRRPALEIQTSYKSHVATSGQHSIDQTHGSTPLKSLPPMDFGRQSNERVKSSPKPLDTAADFTSTSAIARLLDSPSVASTLHDFAPATPSSLRTVSTPTTAGHVPPDPDEDFTTFLKVQDSQRATKRASITCEPRLPRDEVATFSQNPIQIEAQKPGRKIRTEKKVVVHSGYTLDQYISSVDPDSPGLPSADLADHDPEAWDKCIENAKYQIQLDLEREQRLVRELLEGDANANNHAAYDEKRNAYEQFKSENLIRVGESLASRASHYRGLELKDNNEIENCYRILGSELRELHVEKDVGGKMEGLLNKFFRRAAKDRSASTALTQPRTVPRKSSLSHLAHILHLSPKPAPEGADISRAMGSFAEAEENVDEEPKPKLRDDFDGSSSFAASSIGEDEMTGLGITTVDACSSEGSASPYAAYRDDPTKTISPPSIKPAWETSHFSQCNPGPASVVAQIRKFKRGSKILTARSNCGEICEQDADEHEFEERASAWTMPRPLSRRSIHSGDTEYADNEDWEDVPDDLVDEANATGATSPSHQPFDDDAIDTSTQKAASTITAARDRGSILVLDRNPTSEGPVFPRSASKRQEFIEKFEVVRGRRQARQAANAAQLVHPAMRDQSGDAPTPTRSAHATIQRLMDEESPAIPPKSALRITPPKYGGHISPGKGFTPVKDQLARMAGSSNLNASPFPFPRPDKLAPSVVTTPSERASTTAQADDDQYQHLVSSQSPLEEQIDTMVEKWNKATPDMPNEPFGQPDDSKTDPPNISGLQQLRHKLGLPLLQEKSDADRPHPNHPYVWDTINVMCFGVHSACSRESSSTLSSEESPLARLSGAGKPATPKKTQALNCKGKDCFYCGCTCCYYKEQAQIARLGFTRDPDLKSRMERARQHVSLLSSYENGIENYDSNLSCSSCERVFCPEHGDICEYLTCRAPLCWNCQEEMNGGYCEEHFLVSPSRGDSEMLQDSVSRLDRDLGALFLLVISRQRGDIPLALLTLSMATAGDDEVAEPAVRLSLPLEFQQDIFHELREEDVLLVLARGLGLLRLVTNLLHSYDAAGHNLVIVVGADERENEWIGESLAEHAAVSGSPKCRGMQLVNTDMANVASREKMYKRGGICSITSRILIVDFLSALLDPATVTGLVILHADRVAATSLEAFIVRIYRQKNKKGFLKAFSDQPEPLTTAYQPLTSILRNLFLRKPILYPRFHVTVSKSLEGKRKAEVIELEVPMTDAMRDIQNAVLECVELSISELKKMNTGTIDMENWNLDSALHRSFDSIVRRQLDPVWHRVSFRTKMIVRDLTMLRTILHSLLTLNAVDFNKYLDTVLAASSPPPNSSRKDVSPWLFLDAAHTLFDSAKRRVYTGKISDGPIATAEQDGLHPVLEELPKWALLAEILEEIERDTYFNPRPDDESSGAILIMCADQGTCRQLREYLQTMRQEAEDDRRARETDESDHGESKVSARYMMRRKLRYYLQWKRDFAKVRNSLFAANEKEIDGTAKKLHGPQANRGRAPPNKRRRVRGGGEVGAGPGRTAMGAVGVAGDKDAHIQALIQDLDRTNFTEDSTAAKVDLGADPLDDMDDYYELYDMNDLVLIHPYDGDMDDHLLEEIKPRYVIMYEPDAAFIRRIEVYRSSHSNRQVRVYFMYYGGSVEEQRYLSAVRREKDSFTRLIRERGNMAMTFTHDSDNIDPQESFLRTVNTRIAGGGRLTATAEPPRIVVDVREFRSSLPSLCHGRNMVVIPCMLTVGDYVLTPDVCVERKSISDLISSFNNGRLYNQAETMLQHYKSPMLLIEFDAQKAFTLEPFADLTSSIGNKDMVGTDLQSKLVLLTLAFPRLRIIWSSSPYQTAEIFEELKNKQDEPDPIKAVQTGLENGEDPETRTFSQVPQDMLRCVPGVTNKALNTLILEYENVLDVANARETVLADLIGKENARQIRAFFDRSVLEDGGAE</sequence>
<dbReference type="SUPFAM" id="SSF52980">
    <property type="entry name" value="Restriction endonuclease-like"/>
    <property type="match status" value="1"/>
</dbReference>
<dbReference type="InterPro" id="IPR010994">
    <property type="entry name" value="RuvA_2-like"/>
</dbReference>
<feature type="compositionally biased region" description="Basic and acidic residues" evidence="10">
    <location>
        <begin position="92"/>
        <end position="102"/>
    </location>
</feature>
<protein>
    <recommendedName>
        <fullName evidence="11">ERCC4 domain-containing protein</fullName>
    </recommendedName>
</protein>
<evidence type="ECO:0000256" key="4">
    <source>
        <dbReference type="ARBA" id="ARBA00022759"/>
    </source>
</evidence>
<feature type="compositionally biased region" description="Polar residues" evidence="10">
    <location>
        <begin position="78"/>
        <end position="88"/>
    </location>
</feature>
<dbReference type="PANTHER" id="PTHR10150:SF0">
    <property type="entry name" value="DNA REPAIR ENDONUCLEASE XPF"/>
    <property type="match status" value="1"/>
</dbReference>
<dbReference type="EMBL" id="LFZN01000022">
    <property type="protein sequence ID" value="KXT04347.1"/>
    <property type="molecule type" value="Genomic_DNA"/>
</dbReference>
<dbReference type="GO" id="GO:0000724">
    <property type="term" value="P:double-strand break repair via homologous recombination"/>
    <property type="evidence" value="ECO:0007669"/>
    <property type="project" value="TreeGrafter"/>
</dbReference>
<evidence type="ECO:0000313" key="13">
    <source>
        <dbReference type="Proteomes" id="UP000070133"/>
    </source>
</evidence>
<keyword evidence="7" id="KW-0238">DNA-binding</keyword>
<dbReference type="CDD" id="cd20078">
    <property type="entry name" value="XPF_nuclease_XPF_euk"/>
    <property type="match status" value="1"/>
</dbReference>
<name>A0A139HPM8_9PEZI</name>
<dbReference type="Pfam" id="PF02732">
    <property type="entry name" value="ERCC4"/>
    <property type="match status" value="1"/>
</dbReference>
<evidence type="ECO:0000256" key="10">
    <source>
        <dbReference type="SAM" id="MobiDB-lite"/>
    </source>
</evidence>
<dbReference type="Gene3D" id="3.40.50.10130">
    <property type="match status" value="1"/>
</dbReference>
<dbReference type="STRING" id="321146.A0A139HPM8"/>
<dbReference type="GO" id="GO:0000110">
    <property type="term" value="C:nucleotide-excision repair factor 1 complex"/>
    <property type="evidence" value="ECO:0007669"/>
    <property type="project" value="TreeGrafter"/>
</dbReference>
<feature type="region of interest" description="Disordered" evidence="10">
    <location>
        <begin position="624"/>
        <end position="653"/>
    </location>
</feature>
<gene>
    <name evidence="12" type="ORF">AC578_7923</name>
</gene>
<evidence type="ECO:0000256" key="9">
    <source>
        <dbReference type="ARBA" id="ARBA00023242"/>
    </source>
</evidence>